<dbReference type="EMBL" id="SOAU01000001">
    <property type="protein sequence ID" value="TDT18359.1"/>
    <property type="molecule type" value="Genomic_DNA"/>
</dbReference>
<organism evidence="2 3">
    <name type="scientific">Ilumatobacter fluminis</name>
    <dbReference type="NCBI Taxonomy" id="467091"/>
    <lineage>
        <taxon>Bacteria</taxon>
        <taxon>Bacillati</taxon>
        <taxon>Actinomycetota</taxon>
        <taxon>Acidimicrobiia</taxon>
        <taxon>Acidimicrobiales</taxon>
        <taxon>Ilumatobacteraceae</taxon>
        <taxon>Ilumatobacter</taxon>
    </lineage>
</organism>
<keyword evidence="3" id="KW-1185">Reference proteome</keyword>
<feature type="domain" description="Thioesterase" evidence="1">
    <location>
        <begin position="63"/>
        <end position="135"/>
    </location>
</feature>
<dbReference type="InterPro" id="IPR029069">
    <property type="entry name" value="HotDog_dom_sf"/>
</dbReference>
<dbReference type="Gene3D" id="3.10.129.10">
    <property type="entry name" value="Hotdog Thioesterase"/>
    <property type="match status" value="1"/>
</dbReference>
<comment type="caution">
    <text evidence="2">The sequence shown here is derived from an EMBL/GenBank/DDBJ whole genome shotgun (WGS) entry which is preliminary data.</text>
</comment>
<accession>A0A4R7I5S5</accession>
<dbReference type="CDD" id="cd03443">
    <property type="entry name" value="PaaI_thioesterase"/>
    <property type="match status" value="1"/>
</dbReference>
<gene>
    <name evidence="2" type="ORF">BDK89_3979</name>
</gene>
<dbReference type="Pfam" id="PF03061">
    <property type="entry name" value="4HBT"/>
    <property type="match status" value="1"/>
</dbReference>
<dbReference type="Proteomes" id="UP000294558">
    <property type="component" value="Unassembled WGS sequence"/>
</dbReference>
<dbReference type="SUPFAM" id="SSF54637">
    <property type="entry name" value="Thioesterase/thiol ester dehydrase-isomerase"/>
    <property type="match status" value="1"/>
</dbReference>
<sequence length="155" mass="17145">MVRPRSSGWLSRSVLAVSELTPELINETILAEYEEMRNLCTEIGDGYVMTSWEVDEATDIRPGGYVSGPTQFKIADGALWYLTFAALGRIEPMALTSELSMRFLRPAIGTRMICRATLEAANRRSVVGTCHIWVDGAPDRITSTAQGTYAIPMPR</sequence>
<dbReference type="InterPro" id="IPR006683">
    <property type="entry name" value="Thioestr_dom"/>
</dbReference>
<protein>
    <submittedName>
        <fullName evidence="2">Acyl-coenzyme A thioesterase PaaI-like protein</fullName>
    </submittedName>
</protein>
<evidence type="ECO:0000259" key="1">
    <source>
        <dbReference type="Pfam" id="PF03061"/>
    </source>
</evidence>
<proteinExistence type="predicted"/>
<evidence type="ECO:0000313" key="2">
    <source>
        <dbReference type="EMBL" id="TDT18359.1"/>
    </source>
</evidence>
<dbReference type="AlphaFoldDB" id="A0A4R7I5S5"/>
<evidence type="ECO:0000313" key="3">
    <source>
        <dbReference type="Proteomes" id="UP000294558"/>
    </source>
</evidence>
<name>A0A4R7I5S5_9ACTN</name>
<reference evidence="2 3" key="1">
    <citation type="submission" date="2019-03" db="EMBL/GenBank/DDBJ databases">
        <title>Sequencing the genomes of 1000 actinobacteria strains.</title>
        <authorList>
            <person name="Klenk H.-P."/>
        </authorList>
    </citation>
    <scope>NUCLEOTIDE SEQUENCE [LARGE SCALE GENOMIC DNA]</scope>
    <source>
        <strain evidence="2 3">DSM 18936</strain>
    </source>
</reference>